<dbReference type="Proteomes" id="UP001162162">
    <property type="component" value="Unassembled WGS sequence"/>
</dbReference>
<evidence type="ECO:0000313" key="1">
    <source>
        <dbReference type="EMBL" id="KAJ8932678.1"/>
    </source>
</evidence>
<keyword evidence="2" id="KW-1185">Reference proteome</keyword>
<feature type="non-terminal residue" evidence="1">
    <location>
        <position position="1"/>
    </location>
</feature>
<accession>A0AAV8X123</accession>
<organism evidence="1 2">
    <name type="scientific">Aromia moschata</name>
    <dbReference type="NCBI Taxonomy" id="1265417"/>
    <lineage>
        <taxon>Eukaryota</taxon>
        <taxon>Metazoa</taxon>
        <taxon>Ecdysozoa</taxon>
        <taxon>Arthropoda</taxon>
        <taxon>Hexapoda</taxon>
        <taxon>Insecta</taxon>
        <taxon>Pterygota</taxon>
        <taxon>Neoptera</taxon>
        <taxon>Endopterygota</taxon>
        <taxon>Coleoptera</taxon>
        <taxon>Polyphaga</taxon>
        <taxon>Cucujiformia</taxon>
        <taxon>Chrysomeloidea</taxon>
        <taxon>Cerambycidae</taxon>
        <taxon>Cerambycinae</taxon>
        <taxon>Callichromatini</taxon>
        <taxon>Aromia</taxon>
    </lineage>
</organism>
<comment type="caution">
    <text evidence="1">The sequence shown here is derived from an EMBL/GenBank/DDBJ whole genome shotgun (WGS) entry which is preliminary data.</text>
</comment>
<dbReference type="EMBL" id="JAPWTK010001392">
    <property type="protein sequence ID" value="KAJ8932678.1"/>
    <property type="molecule type" value="Genomic_DNA"/>
</dbReference>
<name>A0AAV8X123_9CUCU</name>
<reference evidence="1" key="1">
    <citation type="journal article" date="2023" name="Insect Mol. Biol.">
        <title>Genome sequencing provides insights into the evolution of gene families encoding plant cell wall-degrading enzymes in longhorned beetles.</title>
        <authorList>
            <person name="Shin N.R."/>
            <person name="Okamura Y."/>
            <person name="Kirsch R."/>
            <person name="Pauchet Y."/>
        </authorList>
    </citation>
    <scope>NUCLEOTIDE SEQUENCE</scope>
    <source>
        <strain evidence="1">AMC_N1</strain>
    </source>
</reference>
<dbReference type="AlphaFoldDB" id="A0AAV8X123"/>
<protein>
    <submittedName>
        <fullName evidence="1">Uncharacterized protein</fullName>
    </submittedName>
</protein>
<proteinExistence type="predicted"/>
<sequence length="172" mass="19251">IRHIQQCCVHIANIFEQLLVIINPFYFEINSVQPSPIESILCEAINFSSITQCHSNSRELNDAERAKLNELIVANKALLTPVDEELKNLIGGNCKFKPKTTLEVENSAAIYQYLFQGNPQQMLDADPALVDVINLTTIGIRRLIKMAKKSMPLKICAKKTNLPCSKGDALRL</sequence>
<evidence type="ECO:0000313" key="2">
    <source>
        <dbReference type="Proteomes" id="UP001162162"/>
    </source>
</evidence>
<gene>
    <name evidence="1" type="ORF">NQ318_021217</name>
</gene>